<dbReference type="NCBIfam" id="NF038083">
    <property type="entry name" value="CU044_5270_fam"/>
    <property type="match status" value="1"/>
</dbReference>
<accession>A0A1I2I2M8</accession>
<sequence length="339" mass="36416">MSPSLTRDVRRLLGPADPAGGPPLTGPHDRRADLDRILAGAQATEARRARPVGRRLVMAAAALLALVLAGLQFVSVPQPAFAATPPLLRYSGGDGSARDALTAIAAKAAAAPDPARVGDYEHLVIQSWGLWTQVDGEYVRSAVIPSRLESWRGPDNSGRRATRFEEPQFSSTGREWLWRAQNLFGDGLDPTSEDYRAGQFPAMWADLPPTGDVDAWLHVGHPRENGPYETIVAVTDLARERLLTPAVRAAVLRVVAQLPGLTLDGSVTDRAGRTGTAFSVTTDHSGLPTRHTLIVDPVTGVLLGYEQMLTTDAGKLAVRVPAVIGYETYLTADWTTLPR</sequence>
<organism evidence="3 4">
    <name type="scientific">Actinoplanes philippinensis</name>
    <dbReference type="NCBI Taxonomy" id="35752"/>
    <lineage>
        <taxon>Bacteria</taxon>
        <taxon>Bacillati</taxon>
        <taxon>Actinomycetota</taxon>
        <taxon>Actinomycetes</taxon>
        <taxon>Micromonosporales</taxon>
        <taxon>Micromonosporaceae</taxon>
        <taxon>Actinoplanes</taxon>
    </lineage>
</organism>
<keyword evidence="2" id="KW-0472">Membrane</keyword>
<evidence type="ECO:0000313" key="3">
    <source>
        <dbReference type="EMBL" id="SFF35893.1"/>
    </source>
</evidence>
<dbReference type="AlphaFoldDB" id="A0A1I2I2M8"/>
<dbReference type="OrthoDB" id="3425969at2"/>
<name>A0A1I2I2M8_9ACTN</name>
<feature type="transmembrane region" description="Helical" evidence="2">
    <location>
        <begin position="56"/>
        <end position="74"/>
    </location>
</feature>
<dbReference type="InterPro" id="IPR047789">
    <property type="entry name" value="CU044_5270-like"/>
</dbReference>
<dbReference type="RefSeq" id="WP_093617847.1">
    <property type="nucleotide sequence ID" value="NZ_BOMT01000053.1"/>
</dbReference>
<gene>
    <name evidence="3" type="ORF">SAMN05421541_109183</name>
</gene>
<dbReference type="EMBL" id="FONV01000009">
    <property type="protein sequence ID" value="SFF35893.1"/>
    <property type="molecule type" value="Genomic_DNA"/>
</dbReference>
<evidence type="ECO:0008006" key="5">
    <source>
        <dbReference type="Google" id="ProtNLM"/>
    </source>
</evidence>
<proteinExistence type="predicted"/>
<evidence type="ECO:0000256" key="2">
    <source>
        <dbReference type="SAM" id="Phobius"/>
    </source>
</evidence>
<protein>
    <recommendedName>
        <fullName evidence="5">CU044_5270 family protein</fullName>
    </recommendedName>
</protein>
<feature type="region of interest" description="Disordered" evidence="1">
    <location>
        <begin position="1"/>
        <end position="30"/>
    </location>
</feature>
<keyword evidence="2" id="KW-0812">Transmembrane</keyword>
<dbReference type="Proteomes" id="UP000199645">
    <property type="component" value="Unassembled WGS sequence"/>
</dbReference>
<reference evidence="3 4" key="1">
    <citation type="submission" date="2016-10" db="EMBL/GenBank/DDBJ databases">
        <authorList>
            <person name="de Groot N.N."/>
        </authorList>
    </citation>
    <scope>NUCLEOTIDE SEQUENCE [LARGE SCALE GENOMIC DNA]</scope>
    <source>
        <strain evidence="3 4">DSM 43019</strain>
    </source>
</reference>
<dbReference type="STRING" id="35752.SAMN05421541_109183"/>
<keyword evidence="2" id="KW-1133">Transmembrane helix</keyword>
<evidence type="ECO:0000313" key="4">
    <source>
        <dbReference type="Proteomes" id="UP000199645"/>
    </source>
</evidence>
<keyword evidence="4" id="KW-1185">Reference proteome</keyword>
<evidence type="ECO:0000256" key="1">
    <source>
        <dbReference type="SAM" id="MobiDB-lite"/>
    </source>
</evidence>